<reference evidence="2" key="1">
    <citation type="submission" date="2016-10" db="EMBL/GenBank/DDBJ databases">
        <authorList>
            <person name="Varghese N."/>
            <person name="Submissions S."/>
        </authorList>
    </citation>
    <scope>NUCLEOTIDE SEQUENCE [LARGE SCALE GENOMIC DNA]</scope>
    <source>
        <strain evidence="2">FP5</strain>
    </source>
</reference>
<dbReference type="OrthoDB" id="2973472at2"/>
<dbReference type="AlphaFoldDB" id="A0A1I2L896"/>
<accession>A0A1I2L896</accession>
<evidence type="ECO:0000313" key="2">
    <source>
        <dbReference type="Proteomes" id="UP000198897"/>
    </source>
</evidence>
<sequence>MKKLCNMWTDELGILGILEWEDEVFGTCFRPIKISENEYGGFSLIGKRWYTTYNGAREFFRHKTNDLTINGRMKKKDLGTMNYVVKKRQRDTYNITEK</sequence>
<evidence type="ECO:0000313" key="1">
    <source>
        <dbReference type="EMBL" id="SFF73316.1"/>
    </source>
</evidence>
<protein>
    <submittedName>
        <fullName evidence="1">Uncharacterized protein</fullName>
    </submittedName>
</protein>
<proteinExistence type="predicted"/>
<gene>
    <name evidence="1" type="ORF">SAMN05216353_10761</name>
</gene>
<name>A0A1I2L896_9BACI</name>
<dbReference type="RefSeq" id="WP_089751173.1">
    <property type="nucleotide sequence ID" value="NZ_FOOG01000007.1"/>
</dbReference>
<organism evidence="1 2">
    <name type="scientific">Halobacillus alkaliphilus</name>
    <dbReference type="NCBI Taxonomy" id="396056"/>
    <lineage>
        <taxon>Bacteria</taxon>
        <taxon>Bacillati</taxon>
        <taxon>Bacillota</taxon>
        <taxon>Bacilli</taxon>
        <taxon>Bacillales</taxon>
        <taxon>Bacillaceae</taxon>
        <taxon>Halobacillus</taxon>
    </lineage>
</organism>
<keyword evidence="2" id="KW-1185">Reference proteome</keyword>
<dbReference type="EMBL" id="FOOG01000007">
    <property type="protein sequence ID" value="SFF73316.1"/>
    <property type="molecule type" value="Genomic_DNA"/>
</dbReference>
<dbReference type="Proteomes" id="UP000198897">
    <property type="component" value="Unassembled WGS sequence"/>
</dbReference>